<feature type="domain" description="Beta-lactamase-related" evidence="1">
    <location>
        <begin position="19"/>
        <end position="370"/>
    </location>
</feature>
<dbReference type="Gene3D" id="3.40.710.10">
    <property type="entry name" value="DD-peptidase/beta-lactamase superfamily"/>
    <property type="match status" value="1"/>
</dbReference>
<name>A0A4R3UJI0_ROSSA</name>
<sequence>MKHLQGHHQPRWEGLARAFDALFEQGDDLGASLALTVEGELVLDHWGGWCDEARTRPWQRDTLTHVWSTTKTMTSLCALTLIDRGELDPNAPVACYWPEFAANGKSGILVRDVLGHTSGVSGWEQPMTMGDLCDRERSTALLATQSPWWAPGSASGYHALNYGHLVGELIRRVTGSKTGDFLAQELAGPLGADFYIGLPPALDARVARVVPPPPSSIDLAVLDLASPMVRTLANPAPDAAYSHREDWCRADIGAANGHGNARSVAQLQSIVACEGTLGGRRWLKPTTVARIFDVQARGVDLVLGVPLCMGLGYGLPEPATLPFIPEQRICFWGGWGGSLVLVDVERRLCLAYMMNRMAPGVVGGPNAAALVQALYASAG</sequence>
<dbReference type="PANTHER" id="PTHR43319">
    <property type="entry name" value="BETA-LACTAMASE-RELATED"/>
    <property type="match status" value="1"/>
</dbReference>
<accession>A0A4R3UJI0</accession>
<evidence type="ECO:0000313" key="2">
    <source>
        <dbReference type="EMBL" id="TCU88306.1"/>
    </source>
</evidence>
<dbReference type="InterPro" id="IPR001466">
    <property type="entry name" value="Beta-lactam-related"/>
</dbReference>
<comment type="caution">
    <text evidence="2">The sequence shown here is derived from an EMBL/GenBank/DDBJ whole genome shotgun (WGS) entry which is preliminary data.</text>
</comment>
<dbReference type="AlphaFoldDB" id="A0A4R3UJI0"/>
<dbReference type="EMBL" id="SMBU01000041">
    <property type="protein sequence ID" value="TCU88306.1"/>
    <property type="molecule type" value="Genomic_DNA"/>
</dbReference>
<gene>
    <name evidence="2" type="ORF">EV671_104125</name>
</gene>
<evidence type="ECO:0000259" key="1">
    <source>
        <dbReference type="Pfam" id="PF00144"/>
    </source>
</evidence>
<dbReference type="OrthoDB" id="9801061at2"/>
<reference evidence="2 3" key="1">
    <citation type="submission" date="2019-03" db="EMBL/GenBank/DDBJ databases">
        <title>Genomic Encyclopedia of Type Strains, Phase IV (KMG-IV): sequencing the most valuable type-strain genomes for metagenomic binning, comparative biology and taxonomic classification.</title>
        <authorList>
            <person name="Goeker M."/>
        </authorList>
    </citation>
    <scope>NUCLEOTIDE SEQUENCE [LARGE SCALE GENOMIC DNA]</scope>
    <source>
        <strain evidence="2 3">DSM 654</strain>
    </source>
</reference>
<organism evidence="2 3">
    <name type="scientific">Roseateles saccharophilus</name>
    <name type="common">Pseudomonas saccharophila</name>
    <dbReference type="NCBI Taxonomy" id="304"/>
    <lineage>
        <taxon>Bacteria</taxon>
        <taxon>Pseudomonadati</taxon>
        <taxon>Pseudomonadota</taxon>
        <taxon>Betaproteobacteria</taxon>
        <taxon>Burkholderiales</taxon>
        <taxon>Sphaerotilaceae</taxon>
        <taxon>Roseateles</taxon>
    </lineage>
</organism>
<dbReference type="InterPro" id="IPR012338">
    <property type="entry name" value="Beta-lactam/transpept-like"/>
</dbReference>
<dbReference type="PANTHER" id="PTHR43319:SF3">
    <property type="entry name" value="BETA-LACTAMASE-RELATED DOMAIN-CONTAINING PROTEIN"/>
    <property type="match status" value="1"/>
</dbReference>
<dbReference type="RefSeq" id="WP_132576121.1">
    <property type="nucleotide sequence ID" value="NZ_CBCSGL010000074.1"/>
</dbReference>
<dbReference type="SUPFAM" id="SSF56601">
    <property type="entry name" value="beta-lactamase/transpeptidase-like"/>
    <property type="match status" value="1"/>
</dbReference>
<proteinExistence type="predicted"/>
<dbReference type="Proteomes" id="UP000295110">
    <property type="component" value="Unassembled WGS sequence"/>
</dbReference>
<keyword evidence="3" id="KW-1185">Reference proteome</keyword>
<evidence type="ECO:0000313" key="3">
    <source>
        <dbReference type="Proteomes" id="UP000295110"/>
    </source>
</evidence>
<protein>
    <submittedName>
        <fullName evidence="2">CubicO group peptidase (Beta-lactamase class C family)</fullName>
    </submittedName>
</protein>
<dbReference type="InterPro" id="IPR052907">
    <property type="entry name" value="Beta-lactamase/esterase"/>
</dbReference>
<dbReference type="Pfam" id="PF00144">
    <property type="entry name" value="Beta-lactamase"/>
    <property type="match status" value="1"/>
</dbReference>